<feature type="active site" description="Proton acceptor" evidence="3">
    <location>
        <position position="102"/>
    </location>
</feature>
<comment type="subunit">
    <text evidence="3">Homodimer.</text>
</comment>
<comment type="pathway">
    <text evidence="3">Carbohydrate degradation; pentose phosphate pathway; D-ribose 5-phosphate from D-ribulose 5-phosphate (non-oxidative stage): step 1/1.</text>
</comment>
<dbReference type="FunFam" id="3.40.50.1360:FF:000001">
    <property type="entry name" value="Ribose-5-phosphate isomerase A"/>
    <property type="match status" value="1"/>
</dbReference>
<dbReference type="Gene3D" id="3.30.70.260">
    <property type="match status" value="1"/>
</dbReference>
<evidence type="ECO:0000313" key="4">
    <source>
        <dbReference type="EMBL" id="GFR37623.1"/>
    </source>
</evidence>
<accession>A0A916QEJ6</accession>
<dbReference type="CDD" id="cd01398">
    <property type="entry name" value="RPI_A"/>
    <property type="match status" value="1"/>
</dbReference>
<feature type="binding site" evidence="3">
    <location>
        <begin position="80"/>
        <end position="83"/>
    </location>
    <ligand>
        <name>substrate</name>
    </ligand>
</feature>
<dbReference type="SUPFAM" id="SSF100950">
    <property type="entry name" value="NagB/RpiA/CoA transferase-like"/>
    <property type="match status" value="1"/>
</dbReference>
<evidence type="ECO:0000256" key="1">
    <source>
        <dbReference type="ARBA" id="ARBA00001713"/>
    </source>
</evidence>
<dbReference type="NCBIfam" id="NF001924">
    <property type="entry name" value="PRK00702.1"/>
    <property type="match status" value="1"/>
</dbReference>
<dbReference type="AlphaFoldDB" id="A0A916QEJ6"/>
<evidence type="ECO:0000313" key="5">
    <source>
        <dbReference type="Proteomes" id="UP000654993"/>
    </source>
</evidence>
<dbReference type="RefSeq" id="WP_200965911.1">
    <property type="nucleotide sequence ID" value="NZ_BMAQ01000006.1"/>
</dbReference>
<dbReference type="InterPro" id="IPR004788">
    <property type="entry name" value="Ribose5P_isomerase_type_A"/>
</dbReference>
<dbReference type="NCBIfam" id="TIGR00021">
    <property type="entry name" value="rpiA"/>
    <property type="match status" value="1"/>
</dbReference>
<dbReference type="InterPro" id="IPR037171">
    <property type="entry name" value="NagB/RpiA_transferase-like"/>
</dbReference>
<feature type="binding site" evidence="3">
    <location>
        <position position="120"/>
    </location>
    <ligand>
        <name>substrate</name>
    </ligand>
</feature>
<reference evidence="4" key="1">
    <citation type="submission" date="2020-08" db="EMBL/GenBank/DDBJ databases">
        <authorList>
            <person name="Uke A."/>
            <person name="Chhe C."/>
            <person name="Baramee S."/>
            <person name="Kosugi A."/>
        </authorList>
    </citation>
    <scope>NUCLEOTIDE SEQUENCE</scope>
    <source>
        <strain evidence="4">DA-C8</strain>
    </source>
</reference>
<dbReference type="Gene3D" id="3.40.50.1360">
    <property type="match status" value="1"/>
</dbReference>
<name>A0A916QEJ6_9BACL</name>
<sequence length="224" mass="24419">MDAKRIAAERAADYIQDGMVVGLGTGSTAYWAIQRIGQRVQEGLRIRAIATSNASEKQAKELGIPLISFADVQEIDLTIDGADEVDPNFQLIKGGGGALLREKIVASSSSKFIVIVDDSKLVGRLGRFPLPIEIVRFGYEATIHKLRELGCEPVLREVEGKAYITDNGNYIVDAYFGAIADPKELESKLNMIPGVVENGLFVDMADRVIAGKRDGGILELERQR</sequence>
<proteinExistence type="inferred from homology"/>
<keyword evidence="5" id="KW-1185">Reference proteome</keyword>
<evidence type="ECO:0000256" key="2">
    <source>
        <dbReference type="ARBA" id="ARBA00023235"/>
    </source>
</evidence>
<dbReference type="GO" id="GO:0004751">
    <property type="term" value="F:ribose-5-phosphate isomerase activity"/>
    <property type="evidence" value="ECO:0007669"/>
    <property type="project" value="UniProtKB-UniRule"/>
</dbReference>
<comment type="similarity">
    <text evidence="3">Belongs to the ribose 5-phosphate isomerase family.</text>
</comment>
<dbReference type="GO" id="GO:0005829">
    <property type="term" value="C:cytosol"/>
    <property type="evidence" value="ECO:0007669"/>
    <property type="project" value="TreeGrafter"/>
</dbReference>
<dbReference type="Pfam" id="PF06026">
    <property type="entry name" value="Rib_5-P_isom_A"/>
    <property type="match status" value="1"/>
</dbReference>
<protein>
    <recommendedName>
        <fullName evidence="3">Ribose-5-phosphate isomerase A</fullName>
        <ecNumber evidence="3">5.3.1.6</ecNumber>
    </recommendedName>
    <alternativeName>
        <fullName evidence="3">Phosphoriboisomerase A</fullName>
        <shortName evidence="3">PRI</shortName>
    </alternativeName>
</protein>
<feature type="binding site" evidence="3">
    <location>
        <begin position="93"/>
        <end position="96"/>
    </location>
    <ligand>
        <name>substrate</name>
    </ligand>
</feature>
<dbReference type="HAMAP" id="MF_00170">
    <property type="entry name" value="Rib_5P_isom_A"/>
    <property type="match status" value="1"/>
</dbReference>
<comment type="caution">
    <text evidence="4">The sequence shown here is derived from an EMBL/GenBank/DDBJ whole genome shotgun (WGS) entry which is preliminary data.</text>
</comment>
<dbReference type="GO" id="GO:0006014">
    <property type="term" value="P:D-ribose metabolic process"/>
    <property type="evidence" value="ECO:0007669"/>
    <property type="project" value="TreeGrafter"/>
</dbReference>
<dbReference type="PANTHER" id="PTHR11934:SF0">
    <property type="entry name" value="RIBOSE-5-PHOSPHATE ISOMERASE"/>
    <property type="match status" value="1"/>
</dbReference>
<evidence type="ECO:0000256" key="3">
    <source>
        <dbReference type="HAMAP-Rule" id="MF_00170"/>
    </source>
</evidence>
<gene>
    <name evidence="3 4" type="primary">rpiA</name>
    <name evidence="4" type="ORF">PRECH8_09190</name>
</gene>
<feature type="binding site" evidence="3">
    <location>
        <begin position="25"/>
        <end position="28"/>
    </location>
    <ligand>
        <name>substrate</name>
    </ligand>
</feature>
<dbReference type="GO" id="GO:0009052">
    <property type="term" value="P:pentose-phosphate shunt, non-oxidative branch"/>
    <property type="evidence" value="ECO:0007669"/>
    <property type="project" value="UniProtKB-UniRule"/>
</dbReference>
<comment type="function">
    <text evidence="3">Catalyzes the reversible conversion of ribose-5-phosphate to ribulose 5-phosphate.</text>
</comment>
<dbReference type="EC" id="5.3.1.6" evidence="3"/>
<dbReference type="PANTHER" id="PTHR11934">
    <property type="entry name" value="RIBOSE-5-PHOSPHATE ISOMERASE"/>
    <property type="match status" value="1"/>
</dbReference>
<organism evidence="4 5">
    <name type="scientific">Insulibacter thermoxylanivorax</name>
    <dbReference type="NCBI Taxonomy" id="2749268"/>
    <lineage>
        <taxon>Bacteria</taxon>
        <taxon>Bacillati</taxon>
        <taxon>Bacillota</taxon>
        <taxon>Bacilli</taxon>
        <taxon>Bacillales</taxon>
        <taxon>Paenibacillaceae</taxon>
        <taxon>Insulibacter</taxon>
    </lineage>
</organism>
<reference evidence="4" key="2">
    <citation type="journal article" date="2021" name="Data Brief">
        <title>Draft genome sequence data of the facultative, thermophilic, xylanolytic bacterium Paenibacillus sp. strain DA-C8.</title>
        <authorList>
            <person name="Chhe C."/>
            <person name="Uke A."/>
            <person name="Baramee S."/>
            <person name="Ungkulpasvich U."/>
            <person name="Tachaapaikoon C."/>
            <person name="Pason P."/>
            <person name="Waeonukul R."/>
            <person name="Ratanakhanokchai K."/>
            <person name="Kosugi A."/>
        </authorList>
    </citation>
    <scope>NUCLEOTIDE SEQUENCE</scope>
    <source>
        <strain evidence="4">DA-C8</strain>
    </source>
</reference>
<dbReference type="InterPro" id="IPR020672">
    <property type="entry name" value="Ribose5P_isomerase_typA_subgr"/>
</dbReference>
<dbReference type="SUPFAM" id="SSF75445">
    <property type="entry name" value="D-ribose-5-phosphate isomerase (RpiA), lid domain"/>
    <property type="match status" value="1"/>
</dbReference>
<keyword evidence="2 3" id="KW-0413">Isomerase</keyword>
<dbReference type="Proteomes" id="UP000654993">
    <property type="component" value="Unassembled WGS sequence"/>
</dbReference>
<dbReference type="EMBL" id="BMAQ01000006">
    <property type="protein sequence ID" value="GFR37623.1"/>
    <property type="molecule type" value="Genomic_DNA"/>
</dbReference>
<comment type="catalytic activity">
    <reaction evidence="1 3">
        <text>aldehydo-D-ribose 5-phosphate = D-ribulose 5-phosphate</text>
        <dbReference type="Rhea" id="RHEA:14657"/>
        <dbReference type="ChEBI" id="CHEBI:58121"/>
        <dbReference type="ChEBI" id="CHEBI:58273"/>
        <dbReference type="EC" id="5.3.1.6"/>
    </reaction>
</comment>